<evidence type="ECO:0000313" key="3">
    <source>
        <dbReference type="WBParaSite" id="L893_g19062.t1"/>
    </source>
</evidence>
<dbReference type="Proteomes" id="UP000095287">
    <property type="component" value="Unplaced"/>
</dbReference>
<dbReference type="WBParaSite" id="L893_g19062.t1">
    <property type="protein sequence ID" value="L893_g19062.t1"/>
    <property type="gene ID" value="L893_g19062"/>
</dbReference>
<keyword evidence="1" id="KW-0472">Membrane</keyword>
<reference evidence="3" key="1">
    <citation type="submission" date="2016-11" db="UniProtKB">
        <authorList>
            <consortium name="WormBaseParasite"/>
        </authorList>
    </citation>
    <scope>IDENTIFICATION</scope>
</reference>
<proteinExistence type="predicted"/>
<keyword evidence="1" id="KW-1133">Transmembrane helix</keyword>
<accession>A0A1I7YSJ8</accession>
<feature type="transmembrane region" description="Helical" evidence="1">
    <location>
        <begin position="66"/>
        <end position="83"/>
    </location>
</feature>
<keyword evidence="2" id="KW-1185">Reference proteome</keyword>
<organism evidence="2 3">
    <name type="scientific">Steinernema glaseri</name>
    <dbReference type="NCBI Taxonomy" id="37863"/>
    <lineage>
        <taxon>Eukaryota</taxon>
        <taxon>Metazoa</taxon>
        <taxon>Ecdysozoa</taxon>
        <taxon>Nematoda</taxon>
        <taxon>Chromadorea</taxon>
        <taxon>Rhabditida</taxon>
        <taxon>Tylenchina</taxon>
        <taxon>Panagrolaimomorpha</taxon>
        <taxon>Strongyloidoidea</taxon>
        <taxon>Steinernematidae</taxon>
        <taxon>Steinernema</taxon>
    </lineage>
</organism>
<protein>
    <submittedName>
        <fullName evidence="3">UPAR/Ly6 domain-containing protein</fullName>
    </submittedName>
</protein>
<evidence type="ECO:0000256" key="1">
    <source>
        <dbReference type="SAM" id="Phobius"/>
    </source>
</evidence>
<keyword evidence="1" id="KW-0812">Transmembrane</keyword>
<dbReference type="AlphaFoldDB" id="A0A1I7YSJ8"/>
<sequence length="85" mass="9250">MTCGAQAYSCYKFVCAGPQFYIQKGCMDPQNPQSLCQHMQGECQGRQGYGQCYTCQNRWCNGASSTALSLLAAGVALLSAFSFRL</sequence>
<name>A0A1I7YSJ8_9BILA</name>
<evidence type="ECO:0000313" key="2">
    <source>
        <dbReference type="Proteomes" id="UP000095287"/>
    </source>
</evidence>